<evidence type="ECO:0000256" key="1">
    <source>
        <dbReference type="SAM" id="MobiDB-lite"/>
    </source>
</evidence>
<evidence type="ECO:0000259" key="2">
    <source>
        <dbReference type="Pfam" id="PF06114"/>
    </source>
</evidence>
<accession>A0A2H5EXZ2</accession>
<dbReference type="PANTHER" id="PTHR43236">
    <property type="entry name" value="ANTITOXIN HIGA1"/>
    <property type="match status" value="1"/>
</dbReference>
<dbReference type="AlphaFoldDB" id="A0A2H5EXZ2"/>
<dbReference type="InterPro" id="IPR052345">
    <property type="entry name" value="Rad_response_metalloprotease"/>
</dbReference>
<dbReference type="KEGG" id="pzh:CX676_08245"/>
<organism evidence="3 4">
    <name type="scientific">Paracoccus zhejiangensis</name>
    <dbReference type="NCBI Taxonomy" id="1077935"/>
    <lineage>
        <taxon>Bacteria</taxon>
        <taxon>Pseudomonadati</taxon>
        <taxon>Pseudomonadota</taxon>
        <taxon>Alphaproteobacteria</taxon>
        <taxon>Rhodobacterales</taxon>
        <taxon>Paracoccaceae</taxon>
        <taxon>Paracoccus</taxon>
    </lineage>
</organism>
<evidence type="ECO:0000313" key="4">
    <source>
        <dbReference type="Proteomes" id="UP000234530"/>
    </source>
</evidence>
<dbReference type="PANTHER" id="PTHR43236:SF2">
    <property type="entry name" value="BLL0069 PROTEIN"/>
    <property type="match status" value="1"/>
</dbReference>
<name>A0A2H5EXZ2_9RHOB</name>
<protein>
    <recommendedName>
        <fullName evidence="2">IrrE N-terminal-like domain-containing protein</fullName>
    </recommendedName>
</protein>
<evidence type="ECO:0000313" key="3">
    <source>
        <dbReference type="EMBL" id="AUH64144.1"/>
    </source>
</evidence>
<dbReference type="Pfam" id="PF06114">
    <property type="entry name" value="Peptidase_M78"/>
    <property type="match status" value="1"/>
</dbReference>
<sequence length="292" mass="31178">MRPAAAREDLAQKTGERVARAYGMTQLPIDPFAIAAAEQIEISALPAGEGGVSGVFLMSGLQAAILYRASPRHPGFERFSVAHELGHYFIEGHPEMILSGGGRHESRAGFRGTRSAVEVEADHFAAALLMPPPAVQAVLARAPIGLEAVRRLKAEAIVSMTAAAIACARHAAHPMAIIVSRGQAVDYAFLSPGFRRLGRLIFPRKGDPLPAGATASFNLDAAKVRKAATATGHCRIGDWFDIDRDIDLDEEIIGLGRSGRTLTVLSSEDLPAEDLFGSEPPGSDQPWSPRFR</sequence>
<proteinExistence type="predicted"/>
<reference evidence="3 4" key="1">
    <citation type="journal article" date="2013" name="Antonie Van Leeuwenhoek">
        <title>Paracoccus zhejiangensis sp. nov., isolated from activated sludge in wastewater-treatment system.</title>
        <authorList>
            <person name="Wu Z.G."/>
            <person name="Zhang D.F."/>
            <person name="Liu Y.L."/>
            <person name="Wang F."/>
            <person name="Jiang X."/>
            <person name="Li C."/>
            <person name="Li S.P."/>
            <person name="Hong Q."/>
            <person name="Li W.J."/>
        </authorList>
    </citation>
    <scope>NUCLEOTIDE SEQUENCE [LARGE SCALE GENOMIC DNA]</scope>
    <source>
        <strain evidence="3 4">J6</strain>
    </source>
</reference>
<dbReference type="InterPro" id="IPR010359">
    <property type="entry name" value="IrrE_HExxH"/>
</dbReference>
<dbReference type="RefSeq" id="WP_101752184.1">
    <property type="nucleotide sequence ID" value="NZ_CP025430.1"/>
</dbReference>
<dbReference type="Proteomes" id="UP000234530">
    <property type="component" value="Chromosome"/>
</dbReference>
<dbReference type="Gene3D" id="1.10.10.2910">
    <property type="match status" value="1"/>
</dbReference>
<feature type="domain" description="IrrE N-terminal-like" evidence="2">
    <location>
        <begin position="39"/>
        <end position="164"/>
    </location>
</feature>
<feature type="region of interest" description="Disordered" evidence="1">
    <location>
        <begin position="272"/>
        <end position="292"/>
    </location>
</feature>
<dbReference type="EMBL" id="CP025430">
    <property type="protein sequence ID" value="AUH64144.1"/>
    <property type="molecule type" value="Genomic_DNA"/>
</dbReference>
<keyword evidence="4" id="KW-1185">Reference proteome</keyword>
<gene>
    <name evidence="3" type="ORF">CX676_08245</name>
</gene>